<proteinExistence type="inferred from homology"/>
<dbReference type="Gene3D" id="3.30.360.10">
    <property type="entry name" value="Dihydrodipicolinate Reductase, domain 2"/>
    <property type="match status" value="1"/>
</dbReference>
<comment type="subunit">
    <text evidence="3 12">Homotetramer.</text>
</comment>
<evidence type="ECO:0000313" key="15">
    <source>
        <dbReference type="Proteomes" id="UP000214365"/>
    </source>
</evidence>
<organism evidence="14 15">
    <name type="scientific">Talaromyces atroroseus</name>
    <dbReference type="NCBI Taxonomy" id="1441469"/>
    <lineage>
        <taxon>Eukaryota</taxon>
        <taxon>Fungi</taxon>
        <taxon>Dikarya</taxon>
        <taxon>Ascomycota</taxon>
        <taxon>Pezizomycotina</taxon>
        <taxon>Eurotiomycetes</taxon>
        <taxon>Eurotiomycetidae</taxon>
        <taxon>Eurotiales</taxon>
        <taxon>Trichocomaceae</taxon>
        <taxon>Talaromyces</taxon>
        <taxon>Talaromyces sect. Trachyspermi</taxon>
    </lineage>
</organism>
<reference evidence="14 15" key="1">
    <citation type="submission" date="2015-06" db="EMBL/GenBank/DDBJ databases">
        <title>Talaromyces atroroseus IBT 11181 draft genome.</title>
        <authorList>
            <person name="Rasmussen K.B."/>
            <person name="Rasmussen S."/>
            <person name="Petersen B."/>
            <person name="Sicheritz-Ponten T."/>
            <person name="Mortensen U.H."/>
            <person name="Thrane U."/>
        </authorList>
    </citation>
    <scope>NUCLEOTIDE SEQUENCE [LARGE SCALE GENOMIC DNA]</scope>
    <source>
        <strain evidence="14 15">IBT 11181</strain>
    </source>
</reference>
<evidence type="ECO:0000256" key="8">
    <source>
        <dbReference type="PIRSR" id="PIRSR000149-2"/>
    </source>
</evidence>
<feature type="site" description="Activates thiol group during catalysis" evidence="10">
    <location>
        <position position="185"/>
    </location>
</feature>
<evidence type="ECO:0000256" key="2">
    <source>
        <dbReference type="ARBA" id="ARBA00007406"/>
    </source>
</evidence>
<dbReference type="PROSITE" id="PS00071">
    <property type="entry name" value="GAPDH"/>
    <property type="match status" value="1"/>
</dbReference>
<evidence type="ECO:0000256" key="5">
    <source>
        <dbReference type="ARBA" id="ARBA00023027"/>
    </source>
</evidence>
<dbReference type="GO" id="GO:0050661">
    <property type="term" value="F:NADP binding"/>
    <property type="evidence" value="ECO:0007669"/>
    <property type="project" value="InterPro"/>
</dbReference>
<dbReference type="UniPathway" id="UPA00109">
    <property type="reaction ID" value="UER00184"/>
</dbReference>
<dbReference type="NCBIfam" id="TIGR01534">
    <property type="entry name" value="GAPDH-I"/>
    <property type="match status" value="1"/>
</dbReference>
<protein>
    <recommendedName>
        <fullName evidence="12">Glyceraldehyde-3-phosphate dehydrogenase</fullName>
        <ecNumber evidence="12">1.2.1.12</ecNumber>
    </recommendedName>
</protein>
<feature type="domain" description="Glyceraldehyde 3-phosphate dehydrogenase NAD(P) binding" evidence="13">
    <location>
        <begin position="3"/>
        <end position="158"/>
    </location>
</feature>
<name>A0A225AZ85_TALAT</name>
<keyword evidence="6 12" id="KW-0324">Glycolysis</keyword>
<dbReference type="GO" id="GO:0006096">
    <property type="term" value="P:glycolytic process"/>
    <property type="evidence" value="ECO:0007669"/>
    <property type="project" value="UniProtKB-UniPathway"/>
</dbReference>
<dbReference type="GO" id="GO:0005829">
    <property type="term" value="C:cytosol"/>
    <property type="evidence" value="ECO:0007669"/>
    <property type="project" value="TreeGrafter"/>
</dbReference>
<evidence type="ECO:0000256" key="1">
    <source>
        <dbReference type="ARBA" id="ARBA00004869"/>
    </source>
</evidence>
<dbReference type="PANTHER" id="PTHR10836">
    <property type="entry name" value="GLYCERALDEHYDE 3-PHOSPHATE DEHYDROGENASE"/>
    <property type="match status" value="1"/>
</dbReference>
<evidence type="ECO:0000256" key="7">
    <source>
        <dbReference type="PIRSR" id="PIRSR000149-1"/>
    </source>
</evidence>
<dbReference type="PIRSF" id="PIRSF000149">
    <property type="entry name" value="GAP_DH"/>
    <property type="match status" value="1"/>
</dbReference>
<dbReference type="InterPro" id="IPR020830">
    <property type="entry name" value="GlycerAld_3-P_DH_AS"/>
</dbReference>
<dbReference type="EMBL" id="LFMY01000006">
    <property type="protein sequence ID" value="OKL60266.1"/>
    <property type="molecule type" value="Genomic_DNA"/>
</dbReference>
<dbReference type="Pfam" id="PF02800">
    <property type="entry name" value="Gp_dh_C"/>
    <property type="match status" value="1"/>
</dbReference>
<keyword evidence="15" id="KW-1185">Reference proteome</keyword>
<dbReference type="PANTHER" id="PTHR10836:SF76">
    <property type="entry name" value="GLYCERALDEHYDE-3-PHOSPHATE DEHYDROGENASE-RELATED"/>
    <property type="match status" value="1"/>
</dbReference>
<dbReference type="InterPro" id="IPR036291">
    <property type="entry name" value="NAD(P)-bd_dom_sf"/>
</dbReference>
<keyword evidence="5 9" id="KW-0520">NAD</keyword>
<dbReference type="CDD" id="cd18126">
    <property type="entry name" value="GAPDH_I_C"/>
    <property type="match status" value="1"/>
</dbReference>
<dbReference type="InterPro" id="IPR020828">
    <property type="entry name" value="GlycerAld_3-P_DH_NAD(P)-bd"/>
</dbReference>
<dbReference type="GeneID" id="31004612"/>
<dbReference type="InterPro" id="IPR020829">
    <property type="entry name" value="GlycerAld_3-P_DH_cat"/>
</dbReference>
<evidence type="ECO:0000256" key="4">
    <source>
        <dbReference type="ARBA" id="ARBA00023002"/>
    </source>
</evidence>
<dbReference type="RefSeq" id="XP_020120387.1">
    <property type="nucleotide sequence ID" value="XM_020267173.1"/>
</dbReference>
<feature type="binding site" evidence="8">
    <location>
        <begin position="217"/>
        <end position="218"/>
    </location>
    <ligand>
        <name>D-glyceraldehyde 3-phosphate</name>
        <dbReference type="ChEBI" id="CHEBI:59776"/>
    </ligand>
</feature>
<evidence type="ECO:0000256" key="12">
    <source>
        <dbReference type="RuleBase" id="RU361160"/>
    </source>
</evidence>
<dbReference type="PRINTS" id="PR00078">
    <property type="entry name" value="G3PDHDRGNASE"/>
</dbReference>
<dbReference type="SUPFAM" id="SSF55347">
    <property type="entry name" value="Glyceraldehyde-3-phosphate dehydrogenase-like, C-terminal domain"/>
    <property type="match status" value="1"/>
</dbReference>
<dbReference type="InterPro" id="IPR006424">
    <property type="entry name" value="Glyceraldehyde-3-P_DH_1"/>
</dbReference>
<evidence type="ECO:0000256" key="3">
    <source>
        <dbReference type="ARBA" id="ARBA00011881"/>
    </source>
</evidence>
<dbReference type="InterPro" id="IPR020831">
    <property type="entry name" value="GlycerAld/Erythrose_P_DH"/>
</dbReference>
<feature type="active site" description="Nucleophile" evidence="7">
    <location>
        <position position="158"/>
    </location>
</feature>
<dbReference type="Pfam" id="PF00044">
    <property type="entry name" value="Gp_dh_N"/>
    <property type="match status" value="1"/>
</dbReference>
<keyword evidence="4 12" id="KW-0560">Oxidoreductase</keyword>
<feature type="binding site" evidence="9">
    <location>
        <begin position="12"/>
        <end position="13"/>
    </location>
    <ligand>
        <name>NAD(+)</name>
        <dbReference type="ChEBI" id="CHEBI:57540"/>
    </ligand>
</feature>
<comment type="pathway">
    <text evidence="1 12">Carbohydrate degradation; glycolysis; pyruvate from D-glyceraldehyde 3-phosphate: step 1/5.</text>
</comment>
<evidence type="ECO:0000256" key="10">
    <source>
        <dbReference type="PIRSR" id="PIRSR000149-4"/>
    </source>
</evidence>
<feature type="binding site" evidence="9">
    <location>
        <position position="34"/>
    </location>
    <ligand>
        <name>NAD(+)</name>
        <dbReference type="ChEBI" id="CHEBI:57540"/>
    </ligand>
</feature>
<dbReference type="GO" id="GO:0051287">
    <property type="term" value="F:NAD binding"/>
    <property type="evidence" value="ECO:0007669"/>
    <property type="project" value="UniProtKB-UniRule"/>
</dbReference>
<dbReference type="OrthoDB" id="1152826at2759"/>
<dbReference type="Proteomes" id="UP000214365">
    <property type="component" value="Unassembled WGS sequence"/>
</dbReference>
<dbReference type="AlphaFoldDB" id="A0A225AZ85"/>
<dbReference type="SMART" id="SM00846">
    <property type="entry name" value="Gp_dh_N"/>
    <property type="match status" value="1"/>
</dbReference>
<sequence length="344" mass="37100">MVTKVGINGFGRIGRIVFRNALEHGEADVVAVNDPFIETHYAAYMLKYDTQHGQFKGTIEVDGQDLIINGKRVKFYQERDPANIPWGATGASYIVESTGVFTTTEKASAHLKGGAKKVIISAPSADAPTNRKIPKMFVMGVNHESYKSENTVISNASCTTNCLAPLAKIVNDNWGLVEGLMTTVHSYTATQKTVDGPSAKDWRGGRSAAQNIIPSSTGAAKAVGKVIPSLNGKLTGMSMRVPTSNVSVVDLTCRTEKPVSYDEIKATVKKYAEGELKGIVGYTEDDIVSSDLNGNTNSSIFDAKAGIALNSNFVKLVSWYDNEWGYSRRVVDLIVYISKVDGSA</sequence>
<dbReference type="FunFam" id="3.40.50.720:FF:000020">
    <property type="entry name" value="Glyceraldehyde-3-phosphate dehydrogenase"/>
    <property type="match status" value="1"/>
</dbReference>
<accession>A0A225AZ85</accession>
<evidence type="ECO:0000313" key="14">
    <source>
        <dbReference type="EMBL" id="OKL60266.1"/>
    </source>
</evidence>
<feature type="binding site" evidence="9">
    <location>
        <position position="79"/>
    </location>
    <ligand>
        <name>NAD(+)</name>
        <dbReference type="ChEBI" id="CHEBI:57540"/>
    </ligand>
</feature>
<evidence type="ECO:0000256" key="9">
    <source>
        <dbReference type="PIRSR" id="PIRSR000149-3"/>
    </source>
</evidence>
<gene>
    <name evidence="14" type="ORF">UA08_04857</name>
</gene>
<dbReference type="GO" id="GO:0004365">
    <property type="term" value="F:glyceraldehyde-3-phosphate dehydrogenase (NAD+) (phosphorylating) activity"/>
    <property type="evidence" value="ECO:0007669"/>
    <property type="project" value="UniProtKB-UniRule"/>
</dbReference>
<comment type="similarity">
    <text evidence="2 11">Belongs to the glyceraldehyde-3-phosphate dehydrogenase family.</text>
</comment>
<evidence type="ECO:0000259" key="13">
    <source>
        <dbReference type="SMART" id="SM00846"/>
    </source>
</evidence>
<dbReference type="EC" id="1.2.1.12" evidence="12"/>
<dbReference type="FunFam" id="3.30.360.10:FF:000001">
    <property type="entry name" value="Glyceraldehyde-3-phosphate dehydrogenase"/>
    <property type="match status" value="1"/>
</dbReference>
<comment type="caution">
    <text evidence="14">The sequence shown here is derived from an EMBL/GenBank/DDBJ whole genome shotgun (WGS) entry which is preliminary data.</text>
</comment>
<dbReference type="Gene3D" id="3.40.50.720">
    <property type="entry name" value="NAD(P)-binding Rossmann-like Domain"/>
    <property type="match status" value="1"/>
</dbReference>
<dbReference type="SUPFAM" id="SSF51735">
    <property type="entry name" value="NAD(P)-binding Rossmann-fold domains"/>
    <property type="match status" value="1"/>
</dbReference>
<feature type="binding site" evidence="8">
    <location>
        <position position="188"/>
    </location>
    <ligand>
        <name>D-glyceraldehyde 3-phosphate</name>
        <dbReference type="ChEBI" id="CHEBI:59776"/>
    </ligand>
</feature>
<dbReference type="STRING" id="1441469.A0A225AZ85"/>
<evidence type="ECO:0000256" key="6">
    <source>
        <dbReference type="ARBA" id="ARBA00023152"/>
    </source>
</evidence>
<feature type="binding site" evidence="8">
    <location>
        <begin position="157"/>
        <end position="159"/>
    </location>
    <ligand>
        <name>D-glyceraldehyde 3-phosphate</name>
        <dbReference type="ChEBI" id="CHEBI:59776"/>
    </ligand>
</feature>
<keyword evidence="9" id="KW-0547">Nucleotide-binding</keyword>
<dbReference type="CDD" id="cd05214">
    <property type="entry name" value="GAPDH_I_N"/>
    <property type="match status" value="1"/>
</dbReference>
<evidence type="ECO:0000256" key="11">
    <source>
        <dbReference type="RuleBase" id="RU000397"/>
    </source>
</evidence>
<comment type="catalytic activity">
    <reaction evidence="12">
        <text>D-glyceraldehyde 3-phosphate + phosphate + NAD(+) = (2R)-3-phospho-glyceroyl phosphate + NADH + H(+)</text>
        <dbReference type="Rhea" id="RHEA:10300"/>
        <dbReference type="ChEBI" id="CHEBI:15378"/>
        <dbReference type="ChEBI" id="CHEBI:43474"/>
        <dbReference type="ChEBI" id="CHEBI:57540"/>
        <dbReference type="ChEBI" id="CHEBI:57604"/>
        <dbReference type="ChEBI" id="CHEBI:57945"/>
        <dbReference type="ChEBI" id="CHEBI:59776"/>
        <dbReference type="EC" id="1.2.1.12"/>
    </reaction>
</comment>
<feature type="binding site" evidence="9">
    <location>
        <position position="121"/>
    </location>
    <ligand>
        <name>NAD(+)</name>
        <dbReference type="ChEBI" id="CHEBI:57540"/>
    </ligand>
</feature>
<feature type="binding site" evidence="9">
    <location>
        <position position="322"/>
    </location>
    <ligand>
        <name>NAD(+)</name>
        <dbReference type="ChEBI" id="CHEBI:57540"/>
    </ligand>
</feature>
<dbReference type="GO" id="GO:0006006">
    <property type="term" value="P:glucose metabolic process"/>
    <property type="evidence" value="ECO:0007669"/>
    <property type="project" value="InterPro"/>
</dbReference>
<feature type="binding site" evidence="8">
    <location>
        <position position="240"/>
    </location>
    <ligand>
        <name>D-glyceraldehyde 3-phosphate</name>
        <dbReference type="ChEBI" id="CHEBI:59776"/>
    </ligand>
</feature>